<dbReference type="RefSeq" id="WP_266015000.1">
    <property type="nucleotide sequence ID" value="NZ_JAPFQP010000004.1"/>
</dbReference>
<evidence type="ECO:0000313" key="1">
    <source>
        <dbReference type="EMBL" id="MCX2720603.1"/>
    </source>
</evidence>
<sequence>MKFNWISEKEIDDSLRKSCIDLEYLLRPKITRFLMDHLEYECKGDFSSFHFDVDLNLGKLHISHKTPLRLSQKIMADFQRELGTLSFQ</sequence>
<comment type="caution">
    <text evidence="1">The sequence shown here is derived from an EMBL/GenBank/DDBJ whole genome shotgun (WGS) entry which is preliminary data.</text>
</comment>
<keyword evidence="2" id="KW-1185">Reference proteome</keyword>
<dbReference type="EMBL" id="JAPFQP010000004">
    <property type="protein sequence ID" value="MCX2720603.1"/>
    <property type="molecule type" value="Genomic_DNA"/>
</dbReference>
<dbReference type="AlphaFoldDB" id="A0AAE3MNC2"/>
<accession>A0AAE3MNC2</accession>
<dbReference type="Proteomes" id="UP001207116">
    <property type="component" value="Unassembled WGS sequence"/>
</dbReference>
<organism evidence="1 2">
    <name type="scientific">Lentiprolixibacter aurantiacus</name>
    <dbReference type="NCBI Taxonomy" id="2993939"/>
    <lineage>
        <taxon>Bacteria</taxon>
        <taxon>Pseudomonadati</taxon>
        <taxon>Bacteroidota</taxon>
        <taxon>Flavobacteriia</taxon>
        <taxon>Flavobacteriales</taxon>
        <taxon>Flavobacteriaceae</taxon>
        <taxon>Lentiprolixibacter</taxon>
    </lineage>
</organism>
<gene>
    <name evidence="1" type="ORF">OO016_13395</name>
</gene>
<protein>
    <submittedName>
        <fullName evidence="1">Uncharacterized protein</fullName>
    </submittedName>
</protein>
<name>A0AAE3MNC2_9FLAO</name>
<proteinExistence type="predicted"/>
<reference evidence="1" key="1">
    <citation type="submission" date="2022-11" db="EMBL/GenBank/DDBJ databases">
        <title>The characterization of three novel Bacteroidetes species and genomic analysis of their roles in tidal elemental geochemical cycles.</title>
        <authorList>
            <person name="Ma K.-J."/>
        </authorList>
    </citation>
    <scope>NUCLEOTIDE SEQUENCE</scope>
    <source>
        <strain evidence="1">M415</strain>
    </source>
</reference>
<evidence type="ECO:0000313" key="2">
    <source>
        <dbReference type="Proteomes" id="UP001207116"/>
    </source>
</evidence>